<dbReference type="EMBL" id="BSXT01000421">
    <property type="protein sequence ID" value="GMF26952.1"/>
    <property type="molecule type" value="Genomic_DNA"/>
</dbReference>
<dbReference type="AlphaFoldDB" id="A0A9W6U7Q7"/>
<proteinExistence type="predicted"/>
<dbReference type="SUPFAM" id="SSF56112">
    <property type="entry name" value="Protein kinase-like (PK-like)"/>
    <property type="match status" value="1"/>
</dbReference>
<accession>A0A9W6U7Q7</accession>
<dbReference type="Gene3D" id="1.10.510.10">
    <property type="entry name" value="Transferase(Phosphotransferase) domain 1"/>
    <property type="match status" value="1"/>
</dbReference>
<name>A0A9W6U7Q7_9STRA</name>
<dbReference type="InterPro" id="IPR001245">
    <property type="entry name" value="Ser-Thr/Tyr_kinase_cat_dom"/>
</dbReference>
<dbReference type="InterPro" id="IPR050167">
    <property type="entry name" value="Ser_Thr_protein_kinase"/>
</dbReference>
<evidence type="ECO:0000259" key="1">
    <source>
        <dbReference type="PROSITE" id="PS50011"/>
    </source>
</evidence>
<dbReference type="InterPro" id="IPR000719">
    <property type="entry name" value="Prot_kinase_dom"/>
</dbReference>
<dbReference type="GO" id="GO:0005524">
    <property type="term" value="F:ATP binding"/>
    <property type="evidence" value="ECO:0007669"/>
    <property type="project" value="InterPro"/>
</dbReference>
<organism evidence="2 3">
    <name type="scientific">Phytophthora fragariaefolia</name>
    <dbReference type="NCBI Taxonomy" id="1490495"/>
    <lineage>
        <taxon>Eukaryota</taxon>
        <taxon>Sar</taxon>
        <taxon>Stramenopiles</taxon>
        <taxon>Oomycota</taxon>
        <taxon>Peronosporomycetes</taxon>
        <taxon>Peronosporales</taxon>
        <taxon>Peronosporaceae</taxon>
        <taxon>Phytophthora</taxon>
    </lineage>
</organism>
<dbReference type="PROSITE" id="PS50011">
    <property type="entry name" value="PROTEIN_KINASE_DOM"/>
    <property type="match status" value="1"/>
</dbReference>
<reference evidence="2" key="1">
    <citation type="submission" date="2023-04" db="EMBL/GenBank/DDBJ databases">
        <title>Phytophthora fragariaefolia NBRC 109709.</title>
        <authorList>
            <person name="Ichikawa N."/>
            <person name="Sato H."/>
            <person name="Tonouchi N."/>
        </authorList>
    </citation>
    <scope>NUCLEOTIDE SEQUENCE</scope>
    <source>
        <strain evidence="2">NBRC 109709</strain>
    </source>
</reference>
<evidence type="ECO:0000313" key="3">
    <source>
        <dbReference type="Proteomes" id="UP001165121"/>
    </source>
</evidence>
<dbReference type="GO" id="GO:0007165">
    <property type="term" value="P:signal transduction"/>
    <property type="evidence" value="ECO:0007669"/>
    <property type="project" value="TreeGrafter"/>
</dbReference>
<comment type="caution">
    <text evidence="2">The sequence shown here is derived from an EMBL/GenBank/DDBJ whole genome shotgun (WGS) entry which is preliminary data.</text>
</comment>
<dbReference type="InterPro" id="IPR008271">
    <property type="entry name" value="Ser/Thr_kinase_AS"/>
</dbReference>
<protein>
    <submittedName>
        <fullName evidence="2">Unnamed protein product</fullName>
    </submittedName>
</protein>
<dbReference type="GO" id="GO:0004672">
    <property type="term" value="F:protein kinase activity"/>
    <property type="evidence" value="ECO:0007669"/>
    <property type="project" value="InterPro"/>
</dbReference>
<dbReference type="SMART" id="SM00220">
    <property type="entry name" value="S_TKc"/>
    <property type="match status" value="1"/>
</dbReference>
<keyword evidence="3" id="KW-1185">Reference proteome</keyword>
<dbReference type="InterPro" id="IPR011009">
    <property type="entry name" value="Kinase-like_dom_sf"/>
</dbReference>
<dbReference type="GO" id="GO:0005737">
    <property type="term" value="C:cytoplasm"/>
    <property type="evidence" value="ECO:0007669"/>
    <property type="project" value="TreeGrafter"/>
</dbReference>
<evidence type="ECO:0000313" key="2">
    <source>
        <dbReference type="EMBL" id="GMF26952.1"/>
    </source>
</evidence>
<dbReference type="OrthoDB" id="106772at2759"/>
<dbReference type="Pfam" id="PF07714">
    <property type="entry name" value="PK_Tyr_Ser-Thr"/>
    <property type="match status" value="1"/>
</dbReference>
<dbReference type="Proteomes" id="UP001165121">
    <property type="component" value="Unassembled WGS sequence"/>
</dbReference>
<sequence>MTHVGEPFFVCEYAPNGTLVRYLRDHPDQIWLKLYEAAFGVQYLHLRDIVHGDLKGNNIMIGSDMLAKITDFGLSFLVNDAKQPAIAGAWHWVAPECLMNHNAHPTFASDVYSLGMCIVEALRVVEMDNNTVWWVTMDQST</sequence>
<gene>
    <name evidence="2" type="ORF">Pfra01_000522200</name>
</gene>
<feature type="domain" description="Protein kinase" evidence="1">
    <location>
        <begin position="1"/>
        <end position="141"/>
    </location>
</feature>
<dbReference type="PANTHER" id="PTHR23257">
    <property type="entry name" value="SERINE-THREONINE PROTEIN KINASE"/>
    <property type="match status" value="1"/>
</dbReference>
<dbReference type="PROSITE" id="PS00108">
    <property type="entry name" value="PROTEIN_KINASE_ST"/>
    <property type="match status" value="1"/>
</dbReference>
<dbReference type="PANTHER" id="PTHR23257:SF958">
    <property type="entry name" value="SERINE_THREONINE-PROTEIN KINASE WNK4"/>
    <property type="match status" value="1"/>
</dbReference>